<dbReference type="Proteomes" id="UP000805193">
    <property type="component" value="Unassembled WGS sequence"/>
</dbReference>
<protein>
    <submittedName>
        <fullName evidence="1">Uncharacterized protein</fullName>
    </submittedName>
</protein>
<evidence type="ECO:0000313" key="2">
    <source>
        <dbReference type="Proteomes" id="UP000805193"/>
    </source>
</evidence>
<reference evidence="1 2" key="1">
    <citation type="journal article" date="2020" name="Cell">
        <title>Large-Scale Comparative Analyses of Tick Genomes Elucidate Their Genetic Diversity and Vector Capacities.</title>
        <authorList>
            <consortium name="Tick Genome and Microbiome Consortium (TIGMIC)"/>
            <person name="Jia N."/>
            <person name="Wang J."/>
            <person name="Shi W."/>
            <person name="Du L."/>
            <person name="Sun Y."/>
            <person name="Zhan W."/>
            <person name="Jiang J.F."/>
            <person name="Wang Q."/>
            <person name="Zhang B."/>
            <person name="Ji P."/>
            <person name="Bell-Sakyi L."/>
            <person name="Cui X.M."/>
            <person name="Yuan T.T."/>
            <person name="Jiang B.G."/>
            <person name="Yang W.F."/>
            <person name="Lam T.T."/>
            <person name="Chang Q.C."/>
            <person name="Ding S.J."/>
            <person name="Wang X.J."/>
            <person name="Zhu J.G."/>
            <person name="Ruan X.D."/>
            <person name="Zhao L."/>
            <person name="Wei J.T."/>
            <person name="Ye R.Z."/>
            <person name="Que T.C."/>
            <person name="Du C.H."/>
            <person name="Zhou Y.H."/>
            <person name="Cheng J.X."/>
            <person name="Dai P.F."/>
            <person name="Guo W.B."/>
            <person name="Han X.H."/>
            <person name="Huang E.J."/>
            <person name="Li L.F."/>
            <person name="Wei W."/>
            <person name="Gao Y.C."/>
            <person name="Liu J.Z."/>
            <person name="Shao H.Z."/>
            <person name="Wang X."/>
            <person name="Wang C.C."/>
            <person name="Yang T.C."/>
            <person name="Huo Q.B."/>
            <person name="Li W."/>
            <person name="Chen H.Y."/>
            <person name="Chen S.E."/>
            <person name="Zhou L.G."/>
            <person name="Ni X.B."/>
            <person name="Tian J.H."/>
            <person name="Sheng Y."/>
            <person name="Liu T."/>
            <person name="Pan Y.S."/>
            <person name="Xia L.Y."/>
            <person name="Li J."/>
            <person name="Zhao F."/>
            <person name="Cao W.C."/>
        </authorList>
    </citation>
    <scope>NUCLEOTIDE SEQUENCE [LARGE SCALE GENOMIC DNA]</scope>
    <source>
        <strain evidence="1">Iper-2018</strain>
    </source>
</reference>
<gene>
    <name evidence="1" type="ORF">HPB47_003772</name>
</gene>
<evidence type="ECO:0000313" key="1">
    <source>
        <dbReference type="EMBL" id="KAG0419949.1"/>
    </source>
</evidence>
<dbReference type="EMBL" id="JABSTQ010010557">
    <property type="protein sequence ID" value="KAG0419949.1"/>
    <property type="molecule type" value="Genomic_DNA"/>
</dbReference>
<sequence>MGGAGEKTAKKLVMSVLVSKITYAAGFYPLTRRHHNRLKTLLNEARRTILGLPKHTRSEELAKCIFIPDIADLIQQQKDAQASRLQHTNEGRMIAKFMGVQIQADPPIPKRPPPWELIDVTEGSKPLPKNMDADRHKKRREHYARQQKKDLAQMLTTPDNMVAYADASLGTTGWATAVTYLKKHATWTVTQGNTLGHHTPEYAECKAVLQAIEGATPYLGTDQQLVLYTDSQEVVRELRQHKYSASPTIKAIFDSAIRLYRNKGARISVRWVPGHEGIPGNELAHEAAQQAMRNLTQPSLQPRPSDISPSHPQPSDCNDNPHEDQDTYDPVEELRLDQRTRKRLLGRSWSPEEHPIPKDTFRRKEMVLLRRIRTGGAVTPNLQYKFELYALKKEHPYAVPPDPRCKLCREEDSRPSLHHILWDCEGLKTYRCLIFSKMEQIDRPSNLRDWTHPAGDSQRKTRVLRSLLEYISTGGLTSCI</sequence>
<organism evidence="1 2">
    <name type="scientific">Ixodes persulcatus</name>
    <name type="common">Taiga tick</name>
    <dbReference type="NCBI Taxonomy" id="34615"/>
    <lineage>
        <taxon>Eukaryota</taxon>
        <taxon>Metazoa</taxon>
        <taxon>Ecdysozoa</taxon>
        <taxon>Arthropoda</taxon>
        <taxon>Chelicerata</taxon>
        <taxon>Arachnida</taxon>
        <taxon>Acari</taxon>
        <taxon>Parasitiformes</taxon>
        <taxon>Ixodida</taxon>
        <taxon>Ixodoidea</taxon>
        <taxon>Ixodidae</taxon>
        <taxon>Ixodinae</taxon>
        <taxon>Ixodes</taxon>
    </lineage>
</organism>
<comment type="caution">
    <text evidence="1">The sequence shown here is derived from an EMBL/GenBank/DDBJ whole genome shotgun (WGS) entry which is preliminary data.</text>
</comment>
<accession>A0AC60PHL7</accession>
<keyword evidence="2" id="KW-1185">Reference proteome</keyword>
<name>A0AC60PHL7_IXOPE</name>
<proteinExistence type="predicted"/>